<dbReference type="SUPFAM" id="SSF53756">
    <property type="entry name" value="UDP-Glycosyltransferase/glycogen phosphorylase"/>
    <property type="match status" value="1"/>
</dbReference>
<sequence length="405" mass="45160">MDPVFKFSVLMYSHDTFGLGHLRRSRTIAHALVSHFPGATVSIVSGSPVVDAFPFEDRVEYIQIPPAQKLANGNYVSGSGEKSFEQTMAARESVIRAAAERIRPDMVIVDKEPLGLAREMLSTLEWLKSQGTIAVLGLRDVLDAPELLREEWQRKHIVEHLDLYDEIWIYGPGSFYNPLAGIDLPEWVLSQTRYTGFLPRSIQEDDVTEKYGRDYVLVTAGGGGDGYELMSAALNAVRRDRTPGREFLFVLGPFMTERERFEIAARAASLANVQVVDFDANLEAVVANARAVIGMCGYNTFCEVISFDKRALFVPRTAPRREQSIRAKRAEEFGWVDSIDIEDAKNPLSFLAAISQVLRRPPPSFAVARPDLDGLNRICALTEILFDRKTEEAASETVLLKTANS</sequence>
<dbReference type="PANTHER" id="PTHR21015">
    <property type="entry name" value="UDP-N-ACETYLGLUCOSAMINE--N-ACETYLMURAMYL-(PENTAPEPTIDE) PYROPHOSPHORYL-UNDECAPRENOL N-ACETYLGLUCOSAMINE TRANSFERASE 1"/>
    <property type="match status" value="1"/>
</dbReference>
<dbReference type="EMBL" id="JBDPGJ010000001">
    <property type="protein sequence ID" value="MEX0404230.1"/>
    <property type="molecule type" value="Genomic_DNA"/>
</dbReference>
<dbReference type="Proteomes" id="UP001556692">
    <property type="component" value="Unassembled WGS sequence"/>
</dbReference>
<protein>
    <submittedName>
        <fullName evidence="2">Glycosyltransferase</fullName>
    </submittedName>
</protein>
<dbReference type="InterPro" id="IPR007235">
    <property type="entry name" value="Glyco_trans_28_C"/>
</dbReference>
<dbReference type="Pfam" id="PF04101">
    <property type="entry name" value="Glyco_tran_28_C"/>
    <property type="match status" value="1"/>
</dbReference>
<name>A0ABV3SD11_9HYPH</name>
<organism evidence="2 3">
    <name type="scientific">Aquibium pacificus</name>
    <dbReference type="NCBI Taxonomy" id="3153579"/>
    <lineage>
        <taxon>Bacteria</taxon>
        <taxon>Pseudomonadati</taxon>
        <taxon>Pseudomonadota</taxon>
        <taxon>Alphaproteobacteria</taxon>
        <taxon>Hyphomicrobiales</taxon>
        <taxon>Phyllobacteriaceae</taxon>
        <taxon>Aquibium</taxon>
    </lineage>
</organism>
<accession>A0ABV3SD11</accession>
<keyword evidence="3" id="KW-1185">Reference proteome</keyword>
<comment type="caution">
    <text evidence="2">The sequence shown here is derived from an EMBL/GenBank/DDBJ whole genome shotgun (WGS) entry which is preliminary data.</text>
</comment>
<evidence type="ECO:0000313" key="3">
    <source>
        <dbReference type="Proteomes" id="UP001556692"/>
    </source>
</evidence>
<dbReference type="Gene3D" id="3.40.50.2000">
    <property type="entry name" value="Glycogen Phosphorylase B"/>
    <property type="match status" value="1"/>
</dbReference>
<gene>
    <name evidence="2" type="ORF">ABGN05_00980</name>
</gene>
<feature type="domain" description="Glycosyl transferase family 28 C-terminal" evidence="1">
    <location>
        <begin position="228"/>
        <end position="329"/>
    </location>
</feature>
<evidence type="ECO:0000259" key="1">
    <source>
        <dbReference type="Pfam" id="PF04101"/>
    </source>
</evidence>
<proteinExistence type="predicted"/>
<reference evidence="2 3" key="1">
    <citation type="submission" date="2024-05" db="EMBL/GenBank/DDBJ databases">
        <authorList>
            <person name="Jiang F."/>
        </authorList>
    </citation>
    <scope>NUCLEOTIDE SEQUENCE [LARGE SCALE GENOMIC DNA]</scope>
    <source>
        <strain evidence="2 3">LZ166</strain>
    </source>
</reference>
<evidence type="ECO:0000313" key="2">
    <source>
        <dbReference type="EMBL" id="MEX0404230.1"/>
    </source>
</evidence>
<dbReference type="RefSeq" id="WP_367952126.1">
    <property type="nucleotide sequence ID" value="NZ_JBDPGJ010000001.1"/>
</dbReference>
<dbReference type="PANTHER" id="PTHR21015:SF28">
    <property type="entry name" value="SLL1722 PROTEIN"/>
    <property type="match status" value="1"/>
</dbReference>